<organism evidence="1 2">
    <name type="scientific">Ureibacillus massiliensis 4400831 = CIP 108448 = CCUG 49529</name>
    <dbReference type="NCBI Taxonomy" id="1211035"/>
    <lineage>
        <taxon>Bacteria</taxon>
        <taxon>Bacillati</taxon>
        <taxon>Bacillota</taxon>
        <taxon>Bacilli</taxon>
        <taxon>Bacillales</taxon>
        <taxon>Caryophanaceae</taxon>
        <taxon>Ureibacillus</taxon>
    </lineage>
</organism>
<protein>
    <submittedName>
        <fullName evidence="1">Uncharacterized protein</fullName>
    </submittedName>
</protein>
<evidence type="ECO:0000313" key="2">
    <source>
        <dbReference type="Proteomes" id="UP000030595"/>
    </source>
</evidence>
<dbReference type="RefSeq" id="WP_036175411.1">
    <property type="nucleotide sequence ID" value="NZ_AVCZ01000013.1"/>
</dbReference>
<comment type="caution">
    <text evidence="1">The sequence shown here is derived from an EMBL/GenBank/DDBJ whole genome shotgun (WGS) entry which is preliminary data.</text>
</comment>
<proteinExistence type="predicted"/>
<dbReference type="EMBL" id="JPVQ01000013">
    <property type="protein sequence ID" value="KGR90843.1"/>
    <property type="molecule type" value="Genomic_DNA"/>
</dbReference>
<accession>A0A0A3J6S5</accession>
<name>A0A0A3J6S5_9BACL</name>
<dbReference type="AlphaFoldDB" id="A0A0A3J6S5"/>
<evidence type="ECO:0000313" key="1">
    <source>
        <dbReference type="EMBL" id="KGR90843.1"/>
    </source>
</evidence>
<keyword evidence="2" id="KW-1185">Reference proteome</keyword>
<reference evidence="1 2" key="1">
    <citation type="submission" date="2014-02" db="EMBL/GenBank/DDBJ databases">
        <title>Draft genome sequence of Lysinibacillus massiliensis CCUG 49529.</title>
        <authorList>
            <person name="Zhang F."/>
            <person name="Wang G."/>
            <person name="Zhang L."/>
        </authorList>
    </citation>
    <scope>NUCLEOTIDE SEQUENCE [LARGE SCALE GENOMIC DNA]</scope>
    <source>
        <strain evidence="1 2">CCUG 49529</strain>
    </source>
</reference>
<gene>
    <name evidence="1" type="ORF">CD30_08995</name>
</gene>
<dbReference type="Proteomes" id="UP000030595">
    <property type="component" value="Unassembled WGS sequence"/>
</dbReference>
<sequence length="77" mass="9202">MGKSDLNFKDSKFFKSNPKDHKIKIKYNENKQYLKVEVPLENLKEENLTLSEDGKYYLLYIKPTLTLPDKPDIQFEF</sequence>